<proteinExistence type="predicted"/>
<evidence type="ECO:0000313" key="2">
    <source>
        <dbReference type="EMBL" id="CAH0026189.1"/>
    </source>
</evidence>
<evidence type="ECO:0000313" key="3">
    <source>
        <dbReference type="Proteomes" id="UP000696573"/>
    </source>
</evidence>
<gene>
    <name evidence="2" type="ORF">CRHIZ90672A_00013955</name>
</gene>
<sequence>MNLKPASLMLERVVVSLNTITIRVATASEPGMTSNNEDPAATDKDGHAFEAAPAAESAVPNSQSTEAAFDYGIPEAIQNRIPEFLRPLIYQSVAEDLVADKDALGPDAFMSRFAWNARGLCLPGQPLNDLNVVDIAGDGTKVKIGETAIGTADPTLQITLPQGPGACRVIVGVPELGGMDKDFVIKSINLAKEKVAGGDPEEEFQQEHFKSRIRPGYDLARLRGLWTMKEVAWSPFILHIPSMRTPNDNGVAASSPCETALRGGGRDVLYLQVSWITVQTIPLENNRFLFVCALPSRKFASKNPLRSAHSLAELKKLAGENTLTKEQIFELLSRDLEKTCRECFESIMLSDESATKLADGRPELLCQLLLLDIFRAVSESWTRLLRDIAATILALDLPSIHTGDPEQILVEMKGNYEIFNNLLMAAVDLQNSNEYLLNWLFFDQGGPDCAVTDANRWLKRVIFELRADLEHNRAELERHRDHWSRRWSEGGELIRKAESKNVARLTLVAAIFLPLSFGADLLGMQFRVRELGFILYDYLGLVVSAGLFVYLIYKIGPRLRGVIGLFNRRRRAGPKKRSAFALSRFFVQSNFPLVFIILWSVLVASFMVGMIDDIGSSLEVLRYGGIACAGLLGLFLIIALLYGWLMSLLFEFLGWNVIG</sequence>
<feature type="transmembrane region" description="Helical" evidence="1">
    <location>
        <begin position="534"/>
        <end position="553"/>
    </location>
</feature>
<feature type="transmembrane region" description="Helical" evidence="1">
    <location>
        <begin position="591"/>
        <end position="611"/>
    </location>
</feature>
<keyword evidence="1" id="KW-0812">Transmembrane</keyword>
<dbReference type="Proteomes" id="UP000696573">
    <property type="component" value="Unassembled WGS sequence"/>
</dbReference>
<protein>
    <submittedName>
        <fullName evidence="2">Uncharacterized protein</fullName>
    </submittedName>
</protein>
<name>A0A9N9VMF3_9HYPO</name>
<reference evidence="2" key="1">
    <citation type="submission" date="2021-10" db="EMBL/GenBank/DDBJ databases">
        <authorList>
            <person name="Piombo E."/>
        </authorList>
    </citation>
    <scope>NUCLEOTIDE SEQUENCE</scope>
</reference>
<keyword evidence="1" id="KW-0472">Membrane</keyword>
<organism evidence="2 3">
    <name type="scientific">Clonostachys rhizophaga</name>
    <dbReference type="NCBI Taxonomy" id="160324"/>
    <lineage>
        <taxon>Eukaryota</taxon>
        <taxon>Fungi</taxon>
        <taxon>Dikarya</taxon>
        <taxon>Ascomycota</taxon>
        <taxon>Pezizomycotina</taxon>
        <taxon>Sordariomycetes</taxon>
        <taxon>Hypocreomycetidae</taxon>
        <taxon>Hypocreales</taxon>
        <taxon>Bionectriaceae</taxon>
        <taxon>Clonostachys</taxon>
    </lineage>
</organism>
<dbReference type="AlphaFoldDB" id="A0A9N9VMF3"/>
<evidence type="ECO:0000256" key="1">
    <source>
        <dbReference type="SAM" id="Phobius"/>
    </source>
</evidence>
<dbReference type="EMBL" id="CABFNQ020000718">
    <property type="protein sequence ID" value="CAH0026189.1"/>
    <property type="molecule type" value="Genomic_DNA"/>
</dbReference>
<keyword evidence="3" id="KW-1185">Reference proteome</keyword>
<accession>A0A9N9VMF3</accession>
<feature type="transmembrane region" description="Helical" evidence="1">
    <location>
        <begin position="623"/>
        <end position="645"/>
    </location>
</feature>
<comment type="caution">
    <text evidence="2">The sequence shown here is derived from an EMBL/GenBank/DDBJ whole genome shotgun (WGS) entry which is preliminary data.</text>
</comment>
<dbReference type="OrthoDB" id="3231000at2759"/>
<keyword evidence="1" id="KW-1133">Transmembrane helix</keyword>